<evidence type="ECO:0000259" key="8">
    <source>
        <dbReference type="Pfam" id="PF24856"/>
    </source>
</evidence>
<dbReference type="GO" id="GO:0005829">
    <property type="term" value="C:cytosol"/>
    <property type="evidence" value="ECO:0007669"/>
    <property type="project" value="TreeGrafter"/>
</dbReference>
<dbReference type="GO" id="GO:0046872">
    <property type="term" value="F:metal ion binding"/>
    <property type="evidence" value="ECO:0007669"/>
    <property type="project" value="UniProtKB-KW"/>
</dbReference>
<evidence type="ECO:0000313" key="9">
    <source>
        <dbReference type="EMBL" id="PST37457.1"/>
    </source>
</evidence>
<evidence type="ECO:0000256" key="2">
    <source>
        <dbReference type="ARBA" id="ARBA00022935"/>
    </source>
</evidence>
<dbReference type="Pfam" id="PF11762">
    <property type="entry name" value="Arabinose_Iso_C"/>
    <property type="match status" value="1"/>
</dbReference>
<sequence length="479" mass="53391">MKKLYFIVGSQDLYGEECLKQVAEDSRQMVAFLNEKVGDLAEIELLPTVETSEICIQDMRKASNDDDCVGVITWMHTFSPAKMWIKGLQELRKPLLHLHTQANEKLPYDEIDMDFMNLNQSAHGDREYGFIVARMGIPHEVVAGYYKHDDVVAKIRQFASVAKAISYSKSLKVASFGNNMREVAVTDGDRVESQIKYGWECNYYALGDLVDIINQITEEEIDAKMKEYTDKYTMKTDRIDSVREQAKYEVGLEKFLSTNGIGAFADTFQDLHGLKQLPGIAAQNLMGKGIGFGPEGDYKISALSAVLMKMSEGKEGATGFIEDYTYDLTPGQELELASHMLEVPPAFAATKPEIDVIPLGIGGKEDPARLIFDGVTGDGIQVTMVDMGDHFRIICADIELVKQPKPMPKLPVARIMYRHKPNFQIGTAAWCYAGGAHHSVVSTALTRDDIAMFARLTGTELITIGEDTTEADLQKFFMK</sequence>
<evidence type="ECO:0000259" key="7">
    <source>
        <dbReference type="Pfam" id="PF11762"/>
    </source>
</evidence>
<keyword evidence="3" id="KW-0464">Manganese</keyword>
<accession>A0A2T3FQ90</accession>
<keyword evidence="2" id="KW-0054">Arabinose catabolism</keyword>
<keyword evidence="5" id="KW-0119">Carbohydrate metabolism</keyword>
<dbReference type="GO" id="GO:0019569">
    <property type="term" value="P:L-arabinose catabolic process to D-xylulose 5-phosphate"/>
    <property type="evidence" value="ECO:0007669"/>
    <property type="project" value="TreeGrafter"/>
</dbReference>
<evidence type="ECO:0000256" key="5">
    <source>
        <dbReference type="ARBA" id="ARBA00023277"/>
    </source>
</evidence>
<dbReference type="PANTHER" id="PTHR38464">
    <property type="entry name" value="L-ARABINOSE ISOMERASE"/>
    <property type="match status" value="1"/>
</dbReference>
<protein>
    <submittedName>
        <fullName evidence="9">L-arabinose isomerase</fullName>
    </submittedName>
</protein>
<dbReference type="SUPFAM" id="SSF53743">
    <property type="entry name" value="FucI/AraA N-terminal and middle domains"/>
    <property type="match status" value="1"/>
</dbReference>
<feature type="domain" description="L-arabinose isomerase central" evidence="8">
    <location>
        <begin position="172"/>
        <end position="313"/>
    </location>
</feature>
<dbReference type="PANTHER" id="PTHR38464:SF1">
    <property type="entry name" value="L-ARABINOSE ISOMERASE"/>
    <property type="match status" value="1"/>
</dbReference>
<dbReference type="InterPro" id="IPR009015">
    <property type="entry name" value="Fucose_isomerase_N/cen_sf"/>
</dbReference>
<evidence type="ECO:0000256" key="3">
    <source>
        <dbReference type="ARBA" id="ARBA00023211"/>
    </source>
</evidence>
<dbReference type="Proteomes" id="UP000241048">
    <property type="component" value="Unassembled WGS sequence"/>
</dbReference>
<dbReference type="Pfam" id="PF24856">
    <property type="entry name" value="AraA_central"/>
    <property type="match status" value="1"/>
</dbReference>
<evidence type="ECO:0000259" key="6">
    <source>
        <dbReference type="Pfam" id="PF02610"/>
    </source>
</evidence>
<dbReference type="InterPro" id="IPR003762">
    <property type="entry name" value="Lara_isomerase"/>
</dbReference>
<dbReference type="SUPFAM" id="SSF50443">
    <property type="entry name" value="FucI/AraA C-terminal domain-like"/>
    <property type="match status" value="1"/>
</dbReference>
<dbReference type="AlphaFoldDB" id="A0A2T3FQ90"/>
<keyword evidence="10" id="KW-1185">Reference proteome</keyword>
<dbReference type="NCBIfam" id="NF002795">
    <property type="entry name" value="PRK02929.1"/>
    <property type="match status" value="1"/>
</dbReference>
<dbReference type="GO" id="GO:0008733">
    <property type="term" value="F:L-arabinose isomerase activity"/>
    <property type="evidence" value="ECO:0007669"/>
    <property type="project" value="InterPro"/>
</dbReference>
<feature type="domain" description="L-arabinose isomerase N-terminal" evidence="6">
    <location>
        <begin position="3"/>
        <end position="167"/>
    </location>
</feature>
<proteinExistence type="predicted"/>
<keyword evidence="1" id="KW-0479">Metal-binding</keyword>
<comment type="caution">
    <text evidence="9">The sequence shown here is derived from an EMBL/GenBank/DDBJ whole genome shotgun (WGS) entry which is preliminary data.</text>
</comment>
<dbReference type="InterPro" id="IPR055390">
    <property type="entry name" value="AraA_central"/>
</dbReference>
<keyword evidence="4 9" id="KW-0413">Isomerase</keyword>
<organism evidence="9 10">
    <name type="scientific">Clostridium fessum</name>
    <dbReference type="NCBI Taxonomy" id="2126740"/>
    <lineage>
        <taxon>Bacteria</taxon>
        <taxon>Bacillati</taxon>
        <taxon>Bacillota</taxon>
        <taxon>Clostridia</taxon>
        <taxon>Eubacteriales</taxon>
        <taxon>Clostridiaceae</taxon>
        <taxon>Clostridium</taxon>
    </lineage>
</organism>
<gene>
    <name evidence="9" type="ORF">C7U56_05975</name>
</gene>
<dbReference type="EMBL" id="PYLO01000002">
    <property type="protein sequence ID" value="PST37457.1"/>
    <property type="molecule type" value="Genomic_DNA"/>
</dbReference>
<name>A0A2T3FQ90_9CLOT</name>
<dbReference type="InterPro" id="IPR024664">
    <property type="entry name" value="Ara_Isoase_C"/>
</dbReference>
<dbReference type="RefSeq" id="WP_107000584.1">
    <property type="nucleotide sequence ID" value="NZ_JAQDZI010000012.1"/>
</dbReference>
<evidence type="ECO:0000256" key="1">
    <source>
        <dbReference type="ARBA" id="ARBA00022723"/>
    </source>
</evidence>
<dbReference type="PIRSF" id="PIRSF001478">
    <property type="entry name" value="L-ara_isomerase"/>
    <property type="match status" value="1"/>
</dbReference>
<feature type="domain" description="L-arabinose isomerase C-terminal" evidence="7">
    <location>
        <begin position="318"/>
        <end position="460"/>
    </location>
</feature>
<reference evidence="9 10" key="1">
    <citation type="submission" date="2018-03" db="EMBL/GenBank/DDBJ databases">
        <title>Lachnoclostridium SNUG30386 gen.nov., sp.nov., isolated from human faeces.</title>
        <authorList>
            <person name="Seo B."/>
            <person name="Jeon K."/>
            <person name="Ko G."/>
        </authorList>
    </citation>
    <scope>NUCLEOTIDE SEQUENCE [LARGE SCALE GENOMIC DNA]</scope>
    <source>
        <strain evidence="9 10">SNUG30386</strain>
    </source>
</reference>
<dbReference type="Pfam" id="PF02610">
    <property type="entry name" value="AraA_N"/>
    <property type="match status" value="1"/>
</dbReference>
<dbReference type="InterPro" id="IPR038583">
    <property type="entry name" value="AraA_N_sf"/>
</dbReference>
<evidence type="ECO:0000256" key="4">
    <source>
        <dbReference type="ARBA" id="ARBA00023235"/>
    </source>
</evidence>
<dbReference type="InterPro" id="IPR004216">
    <property type="entry name" value="Fuc/Ara_isomerase_C"/>
</dbReference>
<dbReference type="Gene3D" id="3.40.50.10940">
    <property type="match status" value="1"/>
</dbReference>
<evidence type="ECO:0000313" key="10">
    <source>
        <dbReference type="Proteomes" id="UP000241048"/>
    </source>
</evidence>
<dbReference type="InterPro" id="IPR055389">
    <property type="entry name" value="AraA_N"/>
</dbReference>